<proteinExistence type="predicted"/>
<organism evidence="4 5">
    <name type="scientific">Marasmius crinis-equi</name>
    <dbReference type="NCBI Taxonomy" id="585013"/>
    <lineage>
        <taxon>Eukaryota</taxon>
        <taxon>Fungi</taxon>
        <taxon>Dikarya</taxon>
        <taxon>Basidiomycota</taxon>
        <taxon>Agaricomycotina</taxon>
        <taxon>Agaricomycetes</taxon>
        <taxon>Agaricomycetidae</taxon>
        <taxon>Agaricales</taxon>
        <taxon>Marasmiineae</taxon>
        <taxon>Marasmiaceae</taxon>
        <taxon>Marasmius</taxon>
    </lineage>
</organism>
<comment type="caution">
    <text evidence="4">The sequence shown here is derived from an EMBL/GenBank/DDBJ whole genome shotgun (WGS) entry which is preliminary data.</text>
</comment>
<gene>
    <name evidence="4" type="ORF">V5O48_003931</name>
</gene>
<accession>A0ABR3FRI4</accession>
<evidence type="ECO:0000256" key="3">
    <source>
        <dbReference type="SAM" id="MobiDB-lite"/>
    </source>
</evidence>
<dbReference type="PANTHER" id="PTHR44472">
    <property type="entry name" value="DDB1- AND CUL4-ASSOCIATED FACTOR 4-RELATED"/>
    <property type="match status" value="1"/>
</dbReference>
<evidence type="ECO:0000256" key="1">
    <source>
        <dbReference type="ARBA" id="ARBA00022574"/>
    </source>
</evidence>
<reference evidence="4 5" key="1">
    <citation type="submission" date="2024-02" db="EMBL/GenBank/DDBJ databases">
        <title>A draft genome for the cacao thread blight pathogen Marasmius crinis-equi.</title>
        <authorList>
            <person name="Cohen S.P."/>
            <person name="Baruah I.K."/>
            <person name="Amoako-Attah I."/>
            <person name="Bukari Y."/>
            <person name="Meinhardt L.W."/>
            <person name="Bailey B.A."/>
        </authorList>
    </citation>
    <scope>NUCLEOTIDE SEQUENCE [LARGE SCALE GENOMIC DNA]</scope>
    <source>
        <strain evidence="4 5">GH-76</strain>
    </source>
</reference>
<protein>
    <submittedName>
        <fullName evidence="4">Uncharacterized protein</fullName>
    </submittedName>
</protein>
<name>A0ABR3FRI4_9AGAR</name>
<dbReference type="EMBL" id="JBAHYK010000121">
    <property type="protein sequence ID" value="KAL0578069.1"/>
    <property type="molecule type" value="Genomic_DNA"/>
</dbReference>
<keyword evidence="5" id="KW-1185">Reference proteome</keyword>
<evidence type="ECO:0000313" key="4">
    <source>
        <dbReference type="EMBL" id="KAL0578069.1"/>
    </source>
</evidence>
<evidence type="ECO:0000256" key="2">
    <source>
        <dbReference type="ARBA" id="ARBA00022737"/>
    </source>
</evidence>
<keyword evidence="2" id="KW-0677">Repeat</keyword>
<sequence>MSGRRDVNNAKHMMSSQPPLGNLPGLYWDVEKKRYFPLNAAAQSTAPSLSTTSESQASHKRKRNGASNQKIPSNSSATSEEDSESSFTAASSSKSSRNGSFAENPGRKWKRWDTARFELDPSERERARDRLTLLNMTKSHHTWKRTPAPPVIGNTITALNFSSDNQRIFVGDSLGWLYTYARVSPGDVNLDQESARDWIRWNGEYQVNLHPGGEVSSIHTSTNRCIATCFGPSTRICVERFDSDELPGNGEMGEETSPRGMILGAAKKGVYIPDIEYSSRRDMRMLETDSDVFCVASGTQNIVYLGCRNGGIKRFDLRSPSSQTHIEAGAGTGQGRSSVMYMSPLRHYPNEMVVGWMNGEVSPPSQSK</sequence>
<evidence type="ECO:0000313" key="5">
    <source>
        <dbReference type="Proteomes" id="UP001465976"/>
    </source>
</evidence>
<dbReference type="Proteomes" id="UP001465976">
    <property type="component" value="Unassembled WGS sequence"/>
</dbReference>
<dbReference type="PANTHER" id="PTHR44472:SF1">
    <property type="entry name" value="DDB1 AND CUL4 ASSOCIATED FACTOR 4"/>
    <property type="match status" value="1"/>
</dbReference>
<dbReference type="SUPFAM" id="SSF50978">
    <property type="entry name" value="WD40 repeat-like"/>
    <property type="match status" value="1"/>
</dbReference>
<feature type="region of interest" description="Disordered" evidence="3">
    <location>
        <begin position="41"/>
        <end position="106"/>
    </location>
</feature>
<feature type="region of interest" description="Disordered" evidence="3">
    <location>
        <begin position="1"/>
        <end position="24"/>
    </location>
</feature>
<feature type="compositionally biased region" description="Low complexity" evidence="3">
    <location>
        <begin position="85"/>
        <end position="96"/>
    </location>
</feature>
<feature type="compositionally biased region" description="Polar residues" evidence="3">
    <location>
        <begin position="41"/>
        <end position="56"/>
    </location>
</feature>
<dbReference type="InterPro" id="IPR036322">
    <property type="entry name" value="WD40_repeat_dom_sf"/>
</dbReference>
<keyword evidence="1" id="KW-0853">WD repeat</keyword>
<dbReference type="InterPro" id="IPR052254">
    <property type="entry name" value="CUL4-DDB1_E3_ligase_receptor"/>
</dbReference>